<evidence type="ECO:0000313" key="3">
    <source>
        <dbReference type="Proteomes" id="UP001152836"/>
    </source>
</evidence>
<proteinExistence type="predicted"/>
<evidence type="ECO:0000313" key="2">
    <source>
        <dbReference type="EMBL" id="CAH7328586.1"/>
    </source>
</evidence>
<dbReference type="AlphaFoldDB" id="A0AAV0A696"/>
<sequence length="77" mass="8609">MARGQFQRAQSGSNESHTHSRLLLTLGSRPPSAHNHSCVYALSPDRKRISQISWIPQATLEISSYSQPLESEQSFRG</sequence>
<dbReference type="Proteomes" id="UP001152836">
    <property type="component" value="Unassembled WGS sequence"/>
</dbReference>
<gene>
    <name evidence="2" type="primary">Gm33543</name>
    <name evidence="2" type="ORF">PHOROB_LOCUS16052</name>
</gene>
<reference evidence="2" key="1">
    <citation type="submission" date="2022-06" db="EMBL/GenBank/DDBJ databases">
        <authorList>
            <person name="Andreotti S."/>
            <person name="Wyler E."/>
        </authorList>
    </citation>
    <scope>NUCLEOTIDE SEQUENCE</scope>
</reference>
<feature type="region of interest" description="Disordered" evidence="1">
    <location>
        <begin position="1"/>
        <end position="35"/>
    </location>
</feature>
<protein>
    <submittedName>
        <fullName evidence="2">Gm33543 protein</fullName>
    </submittedName>
</protein>
<evidence type="ECO:0000256" key="1">
    <source>
        <dbReference type="SAM" id="MobiDB-lite"/>
    </source>
</evidence>
<organism evidence="2 3">
    <name type="scientific">Phodopus roborovskii</name>
    <name type="common">Roborovski's desert hamster</name>
    <name type="synonym">Cricetulus roborovskii</name>
    <dbReference type="NCBI Taxonomy" id="109678"/>
    <lineage>
        <taxon>Eukaryota</taxon>
        <taxon>Metazoa</taxon>
        <taxon>Chordata</taxon>
        <taxon>Craniata</taxon>
        <taxon>Vertebrata</taxon>
        <taxon>Euteleostomi</taxon>
        <taxon>Mammalia</taxon>
        <taxon>Eutheria</taxon>
        <taxon>Euarchontoglires</taxon>
        <taxon>Glires</taxon>
        <taxon>Rodentia</taxon>
        <taxon>Myomorpha</taxon>
        <taxon>Muroidea</taxon>
        <taxon>Cricetidae</taxon>
        <taxon>Cricetinae</taxon>
        <taxon>Phodopus</taxon>
    </lineage>
</organism>
<comment type="caution">
    <text evidence="2">The sequence shown here is derived from an EMBL/GenBank/DDBJ whole genome shotgun (WGS) entry which is preliminary data.</text>
</comment>
<accession>A0AAV0A696</accession>
<keyword evidence="3" id="KW-1185">Reference proteome</keyword>
<dbReference type="EMBL" id="CALSGD010001602">
    <property type="protein sequence ID" value="CAH7328586.1"/>
    <property type="molecule type" value="Genomic_DNA"/>
</dbReference>
<name>A0AAV0A696_PHORO</name>